<keyword evidence="3" id="KW-1185">Reference proteome</keyword>
<dbReference type="RefSeq" id="WP_145218486.1">
    <property type="nucleotide sequence ID" value="NZ_CP036432.1"/>
</dbReference>
<proteinExistence type="predicted"/>
<sequence length="81" mass="9007">MRLWAWKDTLDKDAVSLGVRIPPGNGHPERFSAWCQIHIDGIGEIFGPAVAEHIRDSDGNPLLIEGRLSNSGKEFTPLERD</sequence>
<dbReference type="EMBL" id="CP036432">
    <property type="protein sequence ID" value="QDV86969.1"/>
    <property type="molecule type" value="Genomic_DNA"/>
</dbReference>
<protein>
    <submittedName>
        <fullName evidence="1">Uncharacterized protein</fullName>
    </submittedName>
</protein>
<dbReference type="EMBL" id="CP036432">
    <property type="protein sequence ID" value="QDV87047.1"/>
    <property type="molecule type" value="Genomic_DNA"/>
</dbReference>
<dbReference type="Proteomes" id="UP000318081">
    <property type="component" value="Chromosome"/>
</dbReference>
<name>A0ABX5XY59_9BACT</name>
<evidence type="ECO:0000313" key="3">
    <source>
        <dbReference type="Proteomes" id="UP000318081"/>
    </source>
</evidence>
<gene>
    <name evidence="1" type="ORF">TBK1r_59960</name>
    <name evidence="2" type="ORF">TBK1r_60740</name>
</gene>
<reference evidence="1 3" key="1">
    <citation type="submission" date="2019-02" db="EMBL/GenBank/DDBJ databases">
        <title>Deep-cultivation of Planctomycetes and their phenomic and genomic characterization uncovers novel biology.</title>
        <authorList>
            <person name="Wiegand S."/>
            <person name="Jogler M."/>
            <person name="Boedeker C."/>
            <person name="Pinto D."/>
            <person name="Vollmers J."/>
            <person name="Rivas-Marin E."/>
            <person name="Kohn T."/>
            <person name="Peeters S.H."/>
            <person name="Heuer A."/>
            <person name="Rast P."/>
            <person name="Oberbeckmann S."/>
            <person name="Bunk B."/>
            <person name="Jeske O."/>
            <person name="Meyerdierks A."/>
            <person name="Storesund J.E."/>
            <person name="Kallscheuer N."/>
            <person name="Luecker S."/>
            <person name="Lage O.M."/>
            <person name="Pohl T."/>
            <person name="Merkel B.J."/>
            <person name="Hornburger P."/>
            <person name="Mueller R.-W."/>
            <person name="Bruemmer F."/>
            <person name="Labrenz M."/>
            <person name="Spormann A.M."/>
            <person name="Op den Camp H."/>
            <person name="Overmann J."/>
            <person name="Amann R."/>
            <person name="Jetten M.S.M."/>
            <person name="Mascher T."/>
            <person name="Medema M.H."/>
            <person name="Devos D.P."/>
            <person name="Kaster A.-K."/>
            <person name="Ovreas L."/>
            <person name="Rohde M."/>
            <person name="Galperin M.Y."/>
            <person name="Jogler C."/>
        </authorList>
    </citation>
    <scope>NUCLEOTIDE SEQUENCE [LARGE SCALE GENOMIC DNA]</scope>
    <source>
        <strain evidence="1 3">TBK1r</strain>
    </source>
</reference>
<evidence type="ECO:0000313" key="2">
    <source>
        <dbReference type="EMBL" id="QDV87047.1"/>
    </source>
</evidence>
<evidence type="ECO:0000313" key="1">
    <source>
        <dbReference type="EMBL" id="QDV86969.1"/>
    </source>
</evidence>
<organism evidence="1 3">
    <name type="scientific">Stieleria magnilauensis</name>
    <dbReference type="NCBI Taxonomy" id="2527963"/>
    <lineage>
        <taxon>Bacteria</taxon>
        <taxon>Pseudomonadati</taxon>
        <taxon>Planctomycetota</taxon>
        <taxon>Planctomycetia</taxon>
        <taxon>Pirellulales</taxon>
        <taxon>Pirellulaceae</taxon>
        <taxon>Stieleria</taxon>
    </lineage>
</organism>
<accession>A0ABX5XY59</accession>